<keyword evidence="1" id="KW-0378">Hydrolase</keyword>
<dbReference type="Proteomes" id="UP000001646">
    <property type="component" value="Unplaced"/>
</dbReference>
<dbReference type="STRING" id="28377.ENSACAP00000000305"/>
<sequence>MCIWSLNPPSLSTSPEPANLLLSLLQRYLYRYGYLEGSGHLAGQVTLDEALKKMQRRLSLPETGQLDGPTLSAIRAPRCGVPDFGHFQTFQGDLKWDHKDITYR</sequence>
<dbReference type="PANTHER" id="PTHR10201">
    <property type="entry name" value="MATRIX METALLOPROTEINASE"/>
    <property type="match status" value="1"/>
</dbReference>
<dbReference type="InterPro" id="IPR024079">
    <property type="entry name" value="MetalloPept_cat_dom_sf"/>
</dbReference>
<dbReference type="Bgee" id="ENSACAG00000000342">
    <property type="expression patterns" value="Expressed in adrenal gland and 4 other cell types or tissues"/>
</dbReference>
<reference evidence="3" key="1">
    <citation type="submission" date="2009-12" db="EMBL/GenBank/DDBJ databases">
        <title>The Genome Sequence of Anolis carolinensis (Green Anole Lizard).</title>
        <authorList>
            <consortium name="The Genome Sequencing Platform"/>
            <person name="Di Palma F."/>
            <person name="Alfoldi J."/>
            <person name="Heiman D."/>
            <person name="Young S."/>
            <person name="Grabherr M."/>
            <person name="Johnson J."/>
            <person name="Lander E.S."/>
            <person name="Lindblad-Toh K."/>
        </authorList>
    </citation>
    <scope>NUCLEOTIDE SEQUENCE [LARGE SCALE GENOMIC DNA]</scope>
    <source>
        <strain evidence="3">JBL SC #1</strain>
    </source>
</reference>
<keyword evidence="4" id="KW-1185">Reference proteome</keyword>
<accession>H9G3K2</accession>
<dbReference type="PANTHER" id="PTHR10201:SF30">
    <property type="entry name" value="MATRIX METALLOPROTEINASE-9"/>
    <property type="match status" value="1"/>
</dbReference>
<dbReference type="Pfam" id="PF01471">
    <property type="entry name" value="PG_binding_1"/>
    <property type="match status" value="1"/>
</dbReference>
<reference evidence="3" key="2">
    <citation type="submission" date="2025-08" db="UniProtKB">
        <authorList>
            <consortium name="Ensembl"/>
        </authorList>
    </citation>
    <scope>IDENTIFICATION</scope>
</reference>
<evidence type="ECO:0000313" key="3">
    <source>
        <dbReference type="Ensembl" id="ENSACAP00000000305.4"/>
    </source>
</evidence>
<dbReference type="GO" id="GO:0008237">
    <property type="term" value="F:metallopeptidase activity"/>
    <property type="evidence" value="ECO:0007669"/>
    <property type="project" value="UniProtKB-KW"/>
</dbReference>
<organism evidence="3 4">
    <name type="scientific">Anolis carolinensis</name>
    <name type="common">Green anole</name>
    <name type="synonym">American chameleon</name>
    <dbReference type="NCBI Taxonomy" id="28377"/>
    <lineage>
        <taxon>Eukaryota</taxon>
        <taxon>Metazoa</taxon>
        <taxon>Chordata</taxon>
        <taxon>Craniata</taxon>
        <taxon>Vertebrata</taxon>
        <taxon>Euteleostomi</taxon>
        <taxon>Lepidosauria</taxon>
        <taxon>Squamata</taxon>
        <taxon>Bifurcata</taxon>
        <taxon>Unidentata</taxon>
        <taxon>Episquamata</taxon>
        <taxon>Toxicofera</taxon>
        <taxon>Iguania</taxon>
        <taxon>Dactyloidae</taxon>
        <taxon>Anolis</taxon>
    </lineage>
</organism>
<feature type="domain" description="Peptidoglycan binding-like" evidence="2">
    <location>
        <begin position="23"/>
        <end position="74"/>
    </location>
</feature>
<dbReference type="InterPro" id="IPR036365">
    <property type="entry name" value="PGBD-like_sf"/>
</dbReference>
<dbReference type="eggNOG" id="KOG1565">
    <property type="taxonomic scope" value="Eukaryota"/>
</dbReference>
<dbReference type="AlphaFoldDB" id="H9G3K2"/>
<dbReference type="GeneTree" id="ENSGT00940000157415"/>
<keyword evidence="1" id="KW-0482">Metalloprotease</keyword>
<dbReference type="InParanoid" id="H9G3K2"/>
<dbReference type="Gene3D" id="3.40.390.10">
    <property type="entry name" value="Collagenase (Catalytic Domain)"/>
    <property type="match status" value="1"/>
</dbReference>
<keyword evidence="1" id="KW-0645">Protease</keyword>
<proteinExistence type="predicted"/>
<dbReference type="SUPFAM" id="SSF47090">
    <property type="entry name" value="PGBD-like"/>
    <property type="match status" value="1"/>
</dbReference>
<evidence type="ECO:0000259" key="2">
    <source>
        <dbReference type="Pfam" id="PF01471"/>
    </source>
</evidence>
<evidence type="ECO:0000313" key="4">
    <source>
        <dbReference type="Proteomes" id="UP000001646"/>
    </source>
</evidence>
<dbReference type="InterPro" id="IPR002477">
    <property type="entry name" value="Peptidoglycan-bd-like"/>
</dbReference>
<dbReference type="Ensembl" id="ENSACAT00000000316.4">
    <property type="protein sequence ID" value="ENSACAP00000000305.4"/>
    <property type="gene ID" value="ENSACAG00000000342.4"/>
</dbReference>
<dbReference type="HOGENOM" id="CLU_1958758_0_0_1"/>
<evidence type="ECO:0000256" key="1">
    <source>
        <dbReference type="ARBA" id="ARBA00023049"/>
    </source>
</evidence>
<protein>
    <recommendedName>
        <fullName evidence="2">Peptidoglycan binding-like domain-containing protein</fullName>
    </recommendedName>
</protein>
<reference evidence="3" key="3">
    <citation type="submission" date="2025-09" db="UniProtKB">
        <authorList>
            <consortium name="Ensembl"/>
        </authorList>
    </citation>
    <scope>IDENTIFICATION</scope>
</reference>
<name>H9G3K2_ANOCA</name>